<dbReference type="PANTHER" id="PTHR11214:SF351">
    <property type="entry name" value="BETA-1,3-GALACTOSYLTRANSFERASE PVG3"/>
    <property type="match status" value="1"/>
</dbReference>
<evidence type="ECO:0000256" key="4">
    <source>
        <dbReference type="ARBA" id="ARBA00022679"/>
    </source>
</evidence>
<evidence type="ECO:0000256" key="2">
    <source>
        <dbReference type="ARBA" id="ARBA00008661"/>
    </source>
</evidence>
<evidence type="ECO:0000313" key="13">
    <source>
        <dbReference type="Proteomes" id="UP001182556"/>
    </source>
</evidence>
<protein>
    <recommendedName>
        <fullName evidence="10">Hexosyltransferase</fullName>
        <ecNumber evidence="10">2.4.1.-</ecNumber>
    </recommendedName>
</protein>
<evidence type="ECO:0000256" key="10">
    <source>
        <dbReference type="RuleBase" id="RU363063"/>
    </source>
</evidence>
<reference evidence="12" key="1">
    <citation type="submission" date="2023-02" db="EMBL/GenBank/DDBJ databases">
        <title>Identification and recombinant expression of a fungal hydrolase from Papiliotrema laurentii that hydrolyzes apple cutin and clears colloidal polyester polyurethane.</title>
        <authorList>
            <consortium name="DOE Joint Genome Institute"/>
            <person name="Roman V.A."/>
            <person name="Bojanowski C."/>
            <person name="Crable B.R."/>
            <person name="Wagner D.N."/>
            <person name="Hung C.S."/>
            <person name="Nadeau L.J."/>
            <person name="Schratz L."/>
            <person name="Haridas S."/>
            <person name="Pangilinan J."/>
            <person name="Lipzen A."/>
            <person name="Na H."/>
            <person name="Yan M."/>
            <person name="Ng V."/>
            <person name="Grigoriev I.V."/>
            <person name="Spatafora J.W."/>
            <person name="Barlow D."/>
            <person name="Biffinger J."/>
            <person name="Kelley-Loughnane N."/>
            <person name="Varaljay V.A."/>
            <person name="Crookes-Goodson W.J."/>
        </authorList>
    </citation>
    <scope>NUCLEOTIDE SEQUENCE</scope>
    <source>
        <strain evidence="12">5307AH</strain>
    </source>
</reference>
<keyword evidence="3 10" id="KW-0328">Glycosyltransferase</keyword>
<dbReference type="EC" id="2.4.1.-" evidence="10"/>
<evidence type="ECO:0000256" key="5">
    <source>
        <dbReference type="ARBA" id="ARBA00022692"/>
    </source>
</evidence>
<evidence type="ECO:0000256" key="8">
    <source>
        <dbReference type="ARBA" id="ARBA00023034"/>
    </source>
</evidence>
<evidence type="ECO:0000256" key="1">
    <source>
        <dbReference type="ARBA" id="ARBA00004323"/>
    </source>
</evidence>
<sequence>MPHPMSLPAKAYPKNPRPTLRQLFHRVLQPLGVTADTETATRPRGNDAARGKDAHLVDQEIQRSFEEPDYSLLSGTQPHEIGCDVPLKGRIEAYRRVSCLISPRTLVTIKFILGTPTRPEDPHSSEGVARAELMKEVKQEMEEQGDMTHEYFKWSPRSRPRFVMKADDDTILVMPNLISAFKDLDCATNVYWGTSAGRSRYFGDYFRGLAYAMSWPLISWIGNADMPLAHTIKIEDARTGQWLRALDPVTDPINRIDMGWTMGDWNQLDVSVETVALHWCKLDELYDIWAAADRPYTYEHGKLTPENAAKEHQRQKDLGWDVSGNIPEDG</sequence>
<keyword evidence="13" id="KW-1185">Reference proteome</keyword>
<comment type="subcellular location">
    <subcellularLocation>
        <location evidence="1 10">Golgi apparatus membrane</location>
        <topology evidence="1 10">Single-pass type II membrane protein</topology>
    </subcellularLocation>
</comment>
<evidence type="ECO:0000256" key="7">
    <source>
        <dbReference type="ARBA" id="ARBA00022989"/>
    </source>
</evidence>
<evidence type="ECO:0000256" key="11">
    <source>
        <dbReference type="SAM" id="MobiDB-lite"/>
    </source>
</evidence>
<organism evidence="12 13">
    <name type="scientific">Papiliotrema laurentii</name>
    <name type="common">Cryptococcus laurentii</name>
    <dbReference type="NCBI Taxonomy" id="5418"/>
    <lineage>
        <taxon>Eukaryota</taxon>
        <taxon>Fungi</taxon>
        <taxon>Dikarya</taxon>
        <taxon>Basidiomycota</taxon>
        <taxon>Agaricomycotina</taxon>
        <taxon>Tremellomycetes</taxon>
        <taxon>Tremellales</taxon>
        <taxon>Rhynchogastremaceae</taxon>
        <taxon>Papiliotrema</taxon>
    </lineage>
</organism>
<comment type="similarity">
    <text evidence="2 10">Belongs to the glycosyltransferase 31 family.</text>
</comment>
<comment type="caution">
    <text evidence="12">The sequence shown here is derived from an EMBL/GenBank/DDBJ whole genome shotgun (WGS) entry which is preliminary data.</text>
</comment>
<dbReference type="EMBL" id="JAODAN010000024">
    <property type="protein sequence ID" value="KAK1920534.1"/>
    <property type="molecule type" value="Genomic_DNA"/>
</dbReference>
<dbReference type="AlphaFoldDB" id="A0AAD9FLA8"/>
<feature type="region of interest" description="Disordered" evidence="11">
    <location>
        <begin position="307"/>
        <end position="330"/>
    </location>
</feature>
<evidence type="ECO:0000256" key="9">
    <source>
        <dbReference type="ARBA" id="ARBA00023136"/>
    </source>
</evidence>
<gene>
    <name evidence="12" type="ORF">DB88DRAFT_503663</name>
</gene>
<keyword evidence="9" id="KW-0472">Membrane</keyword>
<keyword evidence="7" id="KW-1133">Transmembrane helix</keyword>
<feature type="compositionally biased region" description="Basic and acidic residues" evidence="11">
    <location>
        <begin position="307"/>
        <end position="319"/>
    </location>
</feature>
<feature type="region of interest" description="Disordered" evidence="11">
    <location>
        <begin position="34"/>
        <end position="54"/>
    </location>
</feature>
<dbReference type="InterPro" id="IPR002659">
    <property type="entry name" value="Glyco_trans_31"/>
</dbReference>
<dbReference type="GO" id="GO:0000139">
    <property type="term" value="C:Golgi membrane"/>
    <property type="evidence" value="ECO:0007669"/>
    <property type="project" value="UniProtKB-SubCell"/>
</dbReference>
<evidence type="ECO:0000313" key="12">
    <source>
        <dbReference type="EMBL" id="KAK1920534.1"/>
    </source>
</evidence>
<evidence type="ECO:0000256" key="3">
    <source>
        <dbReference type="ARBA" id="ARBA00022676"/>
    </source>
</evidence>
<name>A0AAD9FLA8_PAPLA</name>
<dbReference type="GO" id="GO:0016758">
    <property type="term" value="F:hexosyltransferase activity"/>
    <property type="evidence" value="ECO:0007669"/>
    <property type="project" value="InterPro"/>
</dbReference>
<dbReference type="GO" id="GO:0051072">
    <property type="term" value="P:4,6-pyruvylated galactose residue biosynthetic process"/>
    <property type="evidence" value="ECO:0007669"/>
    <property type="project" value="TreeGrafter"/>
</dbReference>
<keyword evidence="5" id="KW-0812">Transmembrane</keyword>
<keyword evidence="8 10" id="KW-0333">Golgi apparatus</keyword>
<dbReference type="Proteomes" id="UP001182556">
    <property type="component" value="Unassembled WGS sequence"/>
</dbReference>
<dbReference type="Gene3D" id="3.90.550.50">
    <property type="match status" value="1"/>
</dbReference>
<dbReference type="PANTHER" id="PTHR11214">
    <property type="entry name" value="BETA-1,3-N-ACETYLGLUCOSAMINYLTRANSFERASE"/>
    <property type="match status" value="1"/>
</dbReference>
<keyword evidence="4" id="KW-0808">Transferase</keyword>
<keyword evidence="6" id="KW-0735">Signal-anchor</keyword>
<accession>A0AAD9FLA8</accession>
<feature type="compositionally biased region" description="Basic and acidic residues" evidence="11">
    <location>
        <begin position="39"/>
        <end position="54"/>
    </location>
</feature>
<evidence type="ECO:0000256" key="6">
    <source>
        <dbReference type="ARBA" id="ARBA00022968"/>
    </source>
</evidence>
<proteinExistence type="inferred from homology"/>